<gene>
    <name evidence="4" type="ORF">BKA08_003686</name>
</gene>
<keyword evidence="2" id="KW-0732">Signal</keyword>
<dbReference type="InterPro" id="IPR011330">
    <property type="entry name" value="Glyco_hydro/deAcase_b/a-brl"/>
</dbReference>
<protein>
    <submittedName>
        <fullName evidence="4">Peptidoglycan/xylan/chitin deacetylase (PgdA/CDA1 family)</fullName>
    </submittedName>
</protein>
<evidence type="ECO:0000259" key="3">
    <source>
        <dbReference type="Pfam" id="PF01522"/>
    </source>
</evidence>
<reference evidence="4 5" key="1">
    <citation type="submission" date="2020-07" db="EMBL/GenBank/DDBJ databases">
        <title>Sequencing the genomes of 1000 actinobacteria strains.</title>
        <authorList>
            <person name="Klenk H.-P."/>
        </authorList>
    </citation>
    <scope>NUCLEOTIDE SEQUENCE [LARGE SCALE GENOMIC DNA]</scope>
    <source>
        <strain evidence="4 5">DSM 18965</strain>
    </source>
</reference>
<evidence type="ECO:0000256" key="1">
    <source>
        <dbReference type="ARBA" id="ARBA00004613"/>
    </source>
</evidence>
<dbReference type="Pfam" id="PF01522">
    <property type="entry name" value="Polysacc_deac_1"/>
    <property type="match status" value="1"/>
</dbReference>
<proteinExistence type="predicted"/>
<evidence type="ECO:0000313" key="4">
    <source>
        <dbReference type="EMBL" id="NYD59448.1"/>
    </source>
</evidence>
<dbReference type="PANTHER" id="PTHR34216">
    <property type="match status" value="1"/>
</dbReference>
<dbReference type="EMBL" id="JACCBE010000001">
    <property type="protein sequence ID" value="NYD59448.1"/>
    <property type="molecule type" value="Genomic_DNA"/>
</dbReference>
<dbReference type="GO" id="GO:0005576">
    <property type="term" value="C:extracellular region"/>
    <property type="evidence" value="ECO:0007669"/>
    <property type="project" value="UniProtKB-SubCell"/>
</dbReference>
<dbReference type="Gene3D" id="3.20.20.370">
    <property type="entry name" value="Glycoside hydrolase/deacetylase"/>
    <property type="match status" value="1"/>
</dbReference>
<dbReference type="Proteomes" id="UP000516957">
    <property type="component" value="Unassembled WGS sequence"/>
</dbReference>
<dbReference type="SUPFAM" id="SSF88713">
    <property type="entry name" value="Glycoside hydrolase/deacetylase"/>
    <property type="match status" value="1"/>
</dbReference>
<dbReference type="CDD" id="cd10918">
    <property type="entry name" value="CE4_NodB_like_5s_6s"/>
    <property type="match status" value="1"/>
</dbReference>
<keyword evidence="5" id="KW-1185">Reference proteome</keyword>
<dbReference type="InterPro" id="IPR051398">
    <property type="entry name" value="Polysacch_Deacetylase"/>
</dbReference>
<feature type="domain" description="NodB homology" evidence="3">
    <location>
        <begin position="77"/>
        <end position="210"/>
    </location>
</feature>
<comment type="caution">
    <text evidence="4">The sequence shown here is derived from an EMBL/GenBank/DDBJ whole genome shotgun (WGS) entry which is preliminary data.</text>
</comment>
<dbReference type="InterPro" id="IPR002509">
    <property type="entry name" value="NODB_dom"/>
</dbReference>
<accession>A0A7Y9F4S0</accession>
<organism evidence="4 5">
    <name type="scientific">Nocardioides marinisabuli</name>
    <dbReference type="NCBI Taxonomy" id="419476"/>
    <lineage>
        <taxon>Bacteria</taxon>
        <taxon>Bacillati</taxon>
        <taxon>Actinomycetota</taxon>
        <taxon>Actinomycetes</taxon>
        <taxon>Propionibacteriales</taxon>
        <taxon>Nocardioidaceae</taxon>
        <taxon>Nocardioides</taxon>
    </lineage>
</organism>
<evidence type="ECO:0000256" key="2">
    <source>
        <dbReference type="ARBA" id="ARBA00022729"/>
    </source>
</evidence>
<evidence type="ECO:0000313" key="5">
    <source>
        <dbReference type="Proteomes" id="UP000516957"/>
    </source>
</evidence>
<dbReference type="AlphaFoldDB" id="A0A7Y9F4S0"/>
<comment type="subcellular location">
    <subcellularLocation>
        <location evidence="1">Secreted</location>
    </subcellularLocation>
</comment>
<name>A0A7Y9F4S0_9ACTN</name>
<sequence>MTEPGPAGRTRPAVRGRPPVVLMYHGFCTRRRPDDPENLFVEVGRFEQQLRWMLDQGWVALDLDGYLAALADPAGRPRRSFLVTIDDGFTSVLHLAVPVLERLGVPALLYVPSDLAGRTATWLPRPGEEPLLDADELRHLHSLPVVELGVHGADHVDLRGVGATALDHQVRAAHGRLGELVGAPLRSFAYPFGAHDAAAREAVAREGFEVGFSVFDDAGRHAVSRVDVNATDSLASFRLKVQLPGYRQWWSALDRAPFVRRGVRAALTTLGGRQDDR</sequence>
<dbReference type="RefSeq" id="WP_179616897.1">
    <property type="nucleotide sequence ID" value="NZ_CP059163.1"/>
</dbReference>
<dbReference type="GO" id="GO:0005975">
    <property type="term" value="P:carbohydrate metabolic process"/>
    <property type="evidence" value="ECO:0007669"/>
    <property type="project" value="InterPro"/>
</dbReference>
<dbReference type="GO" id="GO:0016810">
    <property type="term" value="F:hydrolase activity, acting on carbon-nitrogen (but not peptide) bonds"/>
    <property type="evidence" value="ECO:0007669"/>
    <property type="project" value="InterPro"/>
</dbReference>
<dbReference type="PANTHER" id="PTHR34216:SF3">
    <property type="entry name" value="POLY-BETA-1,6-N-ACETYL-D-GLUCOSAMINE N-DEACETYLASE"/>
    <property type="match status" value="1"/>
</dbReference>